<evidence type="ECO:0000256" key="1">
    <source>
        <dbReference type="SAM" id="Phobius"/>
    </source>
</evidence>
<sequence>MAFLPSLAHFAVPLPPSLCSFPSPSSSHSYKTYLSAPIHIVGSCCIPMAPISPNPPTPPIAAIPACASLHHTASSSILASASLLLCVSSLSPAAIPSVLPLLAASASLCIAAIFTSASLIILI</sequence>
<dbReference type="AlphaFoldDB" id="A0AAE0MWY1"/>
<dbReference type="RefSeq" id="XP_062687318.1">
    <property type="nucleotide sequence ID" value="XM_062831191.1"/>
</dbReference>
<organism evidence="2 3">
    <name type="scientific">Neurospora tetraspora</name>
    <dbReference type="NCBI Taxonomy" id="94610"/>
    <lineage>
        <taxon>Eukaryota</taxon>
        <taxon>Fungi</taxon>
        <taxon>Dikarya</taxon>
        <taxon>Ascomycota</taxon>
        <taxon>Pezizomycotina</taxon>
        <taxon>Sordariomycetes</taxon>
        <taxon>Sordariomycetidae</taxon>
        <taxon>Sordariales</taxon>
        <taxon>Sordariaceae</taxon>
        <taxon>Neurospora</taxon>
    </lineage>
</organism>
<name>A0AAE0MWY1_9PEZI</name>
<accession>A0AAE0MWY1</accession>
<keyword evidence="3" id="KW-1185">Reference proteome</keyword>
<keyword evidence="1" id="KW-0472">Membrane</keyword>
<comment type="caution">
    <text evidence="2">The sequence shown here is derived from an EMBL/GenBank/DDBJ whole genome shotgun (WGS) entry which is preliminary data.</text>
</comment>
<keyword evidence="1" id="KW-0812">Transmembrane</keyword>
<evidence type="ECO:0000313" key="2">
    <source>
        <dbReference type="EMBL" id="KAK3355940.1"/>
    </source>
</evidence>
<evidence type="ECO:0000313" key="3">
    <source>
        <dbReference type="Proteomes" id="UP001278500"/>
    </source>
</evidence>
<dbReference type="Proteomes" id="UP001278500">
    <property type="component" value="Unassembled WGS sequence"/>
</dbReference>
<protein>
    <submittedName>
        <fullName evidence="2">Uncharacterized protein</fullName>
    </submittedName>
</protein>
<gene>
    <name evidence="2" type="ORF">B0H65DRAFT_63783</name>
</gene>
<dbReference type="GeneID" id="87868345"/>
<proteinExistence type="predicted"/>
<keyword evidence="1" id="KW-1133">Transmembrane helix</keyword>
<reference evidence="2" key="1">
    <citation type="journal article" date="2023" name="Mol. Phylogenet. Evol.">
        <title>Genome-scale phylogeny and comparative genomics of the fungal order Sordariales.</title>
        <authorList>
            <person name="Hensen N."/>
            <person name="Bonometti L."/>
            <person name="Westerberg I."/>
            <person name="Brannstrom I.O."/>
            <person name="Guillou S."/>
            <person name="Cros-Aarteil S."/>
            <person name="Calhoun S."/>
            <person name="Haridas S."/>
            <person name="Kuo A."/>
            <person name="Mondo S."/>
            <person name="Pangilinan J."/>
            <person name="Riley R."/>
            <person name="LaButti K."/>
            <person name="Andreopoulos B."/>
            <person name="Lipzen A."/>
            <person name="Chen C."/>
            <person name="Yan M."/>
            <person name="Daum C."/>
            <person name="Ng V."/>
            <person name="Clum A."/>
            <person name="Steindorff A."/>
            <person name="Ohm R.A."/>
            <person name="Martin F."/>
            <person name="Silar P."/>
            <person name="Natvig D.O."/>
            <person name="Lalanne C."/>
            <person name="Gautier V."/>
            <person name="Ament-Velasquez S.L."/>
            <person name="Kruys A."/>
            <person name="Hutchinson M.I."/>
            <person name="Powell A.J."/>
            <person name="Barry K."/>
            <person name="Miller A.N."/>
            <person name="Grigoriev I.V."/>
            <person name="Debuchy R."/>
            <person name="Gladieux P."/>
            <person name="Hiltunen Thoren M."/>
            <person name="Johannesson H."/>
        </authorList>
    </citation>
    <scope>NUCLEOTIDE SEQUENCE</scope>
    <source>
        <strain evidence="2">CBS 560.94</strain>
    </source>
</reference>
<reference evidence="2" key="2">
    <citation type="submission" date="2023-06" db="EMBL/GenBank/DDBJ databases">
        <authorList>
            <consortium name="Lawrence Berkeley National Laboratory"/>
            <person name="Haridas S."/>
            <person name="Hensen N."/>
            <person name="Bonometti L."/>
            <person name="Westerberg I."/>
            <person name="Brannstrom I.O."/>
            <person name="Guillou S."/>
            <person name="Cros-Aarteil S."/>
            <person name="Calhoun S."/>
            <person name="Kuo A."/>
            <person name="Mondo S."/>
            <person name="Pangilinan J."/>
            <person name="Riley R."/>
            <person name="Labutti K."/>
            <person name="Andreopoulos B."/>
            <person name="Lipzen A."/>
            <person name="Chen C."/>
            <person name="Yanf M."/>
            <person name="Daum C."/>
            <person name="Ng V."/>
            <person name="Clum A."/>
            <person name="Steindorff A."/>
            <person name="Ohm R."/>
            <person name="Martin F."/>
            <person name="Silar P."/>
            <person name="Natvig D."/>
            <person name="Lalanne C."/>
            <person name="Gautier V."/>
            <person name="Ament-Velasquez S.L."/>
            <person name="Kruys A."/>
            <person name="Hutchinson M.I."/>
            <person name="Powell A.J."/>
            <person name="Barry K."/>
            <person name="Miller A.N."/>
            <person name="Grigoriev I.V."/>
            <person name="Debuchy R."/>
            <person name="Gladieux P."/>
            <person name="Thoren M.H."/>
            <person name="Johannesson H."/>
        </authorList>
    </citation>
    <scope>NUCLEOTIDE SEQUENCE</scope>
    <source>
        <strain evidence="2">CBS 560.94</strain>
    </source>
</reference>
<dbReference type="EMBL" id="JAUEPP010000001">
    <property type="protein sequence ID" value="KAK3355940.1"/>
    <property type="molecule type" value="Genomic_DNA"/>
</dbReference>
<feature type="transmembrane region" description="Helical" evidence="1">
    <location>
        <begin position="101"/>
        <end position="122"/>
    </location>
</feature>